<dbReference type="Proteomes" id="UP000685013">
    <property type="component" value="Chromosome 1"/>
</dbReference>
<keyword evidence="3" id="KW-1185">Reference proteome</keyword>
<sequence>MDSTKSNKIRDIVRLQQILKKWQDVGETHQRRGGYRYSGTAAGSGRKEHEVSEAERSQPDAMFPARPYRKGIFAGERSVRSKSDL</sequence>
<name>A0AAV6PAF2_9ROSI</name>
<dbReference type="EMBL" id="JAGKQH010000001">
    <property type="protein sequence ID" value="KAG6608220.1"/>
    <property type="molecule type" value="Genomic_DNA"/>
</dbReference>
<feature type="compositionally biased region" description="Basic and acidic residues" evidence="1">
    <location>
        <begin position="45"/>
        <end position="58"/>
    </location>
</feature>
<reference evidence="2 3" key="1">
    <citation type="journal article" date="2021" name="Hortic Res">
        <title>The domestication of Cucurbita argyrosperma as revealed by the genome of its wild relative.</title>
        <authorList>
            <person name="Barrera-Redondo J."/>
            <person name="Sanchez-de la Vega G."/>
            <person name="Aguirre-Liguori J.A."/>
            <person name="Castellanos-Morales G."/>
            <person name="Gutierrez-Guerrero Y.T."/>
            <person name="Aguirre-Dugua X."/>
            <person name="Aguirre-Planter E."/>
            <person name="Tenaillon M.I."/>
            <person name="Lira-Saade R."/>
            <person name="Eguiarte L.E."/>
        </authorList>
    </citation>
    <scope>NUCLEOTIDE SEQUENCE [LARGE SCALE GENOMIC DNA]</scope>
    <source>
        <strain evidence="2">JBR-2021</strain>
    </source>
</reference>
<dbReference type="AlphaFoldDB" id="A0AAV6PAF2"/>
<organism evidence="2 3">
    <name type="scientific">Cucurbita argyrosperma subsp. sororia</name>
    <dbReference type="NCBI Taxonomy" id="37648"/>
    <lineage>
        <taxon>Eukaryota</taxon>
        <taxon>Viridiplantae</taxon>
        <taxon>Streptophyta</taxon>
        <taxon>Embryophyta</taxon>
        <taxon>Tracheophyta</taxon>
        <taxon>Spermatophyta</taxon>
        <taxon>Magnoliopsida</taxon>
        <taxon>eudicotyledons</taxon>
        <taxon>Gunneridae</taxon>
        <taxon>Pentapetalae</taxon>
        <taxon>rosids</taxon>
        <taxon>fabids</taxon>
        <taxon>Cucurbitales</taxon>
        <taxon>Cucurbitaceae</taxon>
        <taxon>Cucurbiteae</taxon>
        <taxon>Cucurbita</taxon>
    </lineage>
</organism>
<evidence type="ECO:0000313" key="2">
    <source>
        <dbReference type="EMBL" id="KAG6608220.1"/>
    </source>
</evidence>
<feature type="region of interest" description="Disordered" evidence="1">
    <location>
        <begin position="32"/>
        <end position="85"/>
    </location>
</feature>
<feature type="non-terminal residue" evidence="2">
    <location>
        <position position="1"/>
    </location>
</feature>
<comment type="caution">
    <text evidence="2">The sequence shown here is derived from an EMBL/GenBank/DDBJ whole genome shotgun (WGS) entry which is preliminary data.</text>
</comment>
<proteinExistence type="predicted"/>
<accession>A0AAV6PAF2</accession>
<protein>
    <submittedName>
        <fullName evidence="2">Uncharacterized protein</fullName>
    </submittedName>
</protein>
<gene>
    <name evidence="2" type="ORF">SDJN03_01562</name>
</gene>
<evidence type="ECO:0000256" key="1">
    <source>
        <dbReference type="SAM" id="MobiDB-lite"/>
    </source>
</evidence>
<evidence type="ECO:0000313" key="3">
    <source>
        <dbReference type="Proteomes" id="UP000685013"/>
    </source>
</evidence>